<dbReference type="Gene3D" id="3.40.50.300">
    <property type="entry name" value="P-loop containing nucleotide triphosphate hydrolases"/>
    <property type="match status" value="1"/>
</dbReference>
<evidence type="ECO:0000313" key="3">
    <source>
        <dbReference type="Proteomes" id="UP000179145"/>
    </source>
</evidence>
<dbReference type="OrthoDB" id="9808166at2"/>
<feature type="region of interest" description="Disordered" evidence="1">
    <location>
        <begin position="1"/>
        <end position="24"/>
    </location>
</feature>
<dbReference type="STRING" id="153496.A0U89_04980"/>
<dbReference type="Proteomes" id="UP000179145">
    <property type="component" value="Chromosome"/>
</dbReference>
<accession>A0A1D8USG4</accession>
<dbReference type="AlphaFoldDB" id="A0A1D8USG4"/>
<evidence type="ECO:0000313" key="2">
    <source>
        <dbReference type="EMBL" id="AOX16584.1"/>
    </source>
</evidence>
<protein>
    <recommendedName>
        <fullName evidence="4">DNA mismatch repair proteins mutS family domain-containing protein</fullName>
    </recommendedName>
</protein>
<dbReference type="EMBL" id="CP014674">
    <property type="protein sequence ID" value="AOX16584.1"/>
    <property type="molecule type" value="Genomic_DNA"/>
</dbReference>
<proteinExistence type="predicted"/>
<name>A0A1D8USG4_9PROT</name>
<organism evidence="2 3">
    <name type="scientific">Kozakia baliensis</name>
    <dbReference type="NCBI Taxonomy" id="153496"/>
    <lineage>
        <taxon>Bacteria</taxon>
        <taxon>Pseudomonadati</taxon>
        <taxon>Pseudomonadota</taxon>
        <taxon>Alphaproteobacteria</taxon>
        <taxon>Acetobacterales</taxon>
        <taxon>Acetobacteraceae</taxon>
        <taxon>Kozakia</taxon>
    </lineage>
</organism>
<dbReference type="RefSeq" id="WP_070402325.1">
    <property type="nucleotide sequence ID" value="NZ_CP014674.1"/>
</dbReference>
<gene>
    <name evidence="2" type="ORF">A0U89_04980</name>
</gene>
<reference evidence="2 3" key="1">
    <citation type="journal article" date="2016" name="Microb. Cell Fact.">
        <title>Dissection of exopolysaccharide biosynthesis in Kozakia baliensis.</title>
        <authorList>
            <person name="Brandt J.U."/>
            <person name="Jakob F."/>
            <person name="Behr J."/>
            <person name="Geissler A.J."/>
            <person name="Vogel R.F."/>
        </authorList>
    </citation>
    <scope>NUCLEOTIDE SEQUENCE [LARGE SCALE GENOMIC DNA]</scope>
    <source>
        <strain evidence="2 3">DSM 14400</strain>
    </source>
</reference>
<evidence type="ECO:0008006" key="4">
    <source>
        <dbReference type="Google" id="ProtNLM"/>
    </source>
</evidence>
<dbReference type="SUPFAM" id="SSF52540">
    <property type="entry name" value="P-loop containing nucleoside triphosphate hydrolases"/>
    <property type="match status" value="1"/>
</dbReference>
<keyword evidence="3" id="KW-1185">Reference proteome</keyword>
<sequence>MSFESILKPSKSADTATEPTADGPAPVPDCFHDLYLDQVMAALMAGREAYRLDWIFCAPVADLTTILYRQNLWSDLEKATIATSLRNFAQQMQRSRKLKQMTAKSYDEWSARRWLLDAIRAYGVAVRTLNETLGQADPASEALTLLRQWLDGHIQSERFRHLIDEGEAISRDLSDIVYAASVGEGAFTVCRAGDEVDYGADIEETFARFRQGDVGSHWVELRETQTLDHIEAQILEFVARLNPEIFGRLQTFCDMFQNYEDTVISRLDRETQFCLAYMDFIAPLREKGLSFSCPVLSETDKTENAEQTFDLALAARVIGDGGTVVTNDFALNGSERIIMVTGPNQGGKTTFARTFGQLHSTSGSSFAEFTYLALRPDRWPRTGRYVSTMMVSSHTGEITGRDQTQPYTDNSCSRRYRCCQITQ</sequence>
<dbReference type="KEGG" id="kba:A0U89_04980"/>
<dbReference type="InterPro" id="IPR027417">
    <property type="entry name" value="P-loop_NTPase"/>
</dbReference>
<evidence type="ECO:0000256" key="1">
    <source>
        <dbReference type="SAM" id="MobiDB-lite"/>
    </source>
</evidence>